<keyword evidence="6" id="KW-1185">Reference proteome</keyword>
<dbReference type="Pfam" id="PF19838">
    <property type="entry name" value="LptD_2"/>
    <property type="match status" value="1"/>
</dbReference>
<dbReference type="EMBL" id="CP072642">
    <property type="protein sequence ID" value="QUV93491.1"/>
    <property type="molecule type" value="Genomic_DNA"/>
</dbReference>
<evidence type="ECO:0000259" key="4">
    <source>
        <dbReference type="Pfam" id="PF19838"/>
    </source>
</evidence>
<dbReference type="Pfam" id="PF04453">
    <property type="entry name" value="LptD"/>
    <property type="match status" value="1"/>
</dbReference>
<sequence>MTLFRTAGWTGLLWLALTLPAAAQYIPPPAALPPPPPPEVAAPVIVVGPPGTPASPQALPLPPTPQPAAPGTPGGQVRPGTTPGATVQIDADEQRRVGATLYADGYVVITYDGARLQADHVVYDETSGDARAEGNVIYDPQPNQRLTARRAEVNVRSKTGTFYDVTGYTDQTADGGLLTFTAARVERTGRDTYILYEAKLTSCCEDTVPLWTVTAREARIRVNDYASARRAAFRIKGTPILPLPYVALPIDRRERKSGFLLPTLGNNTLQGRTIGLGYYQTLGDSADLTVQGDLYSARGLGFGATLRAALAEDSFIRLGTYTVADRLFGRPGVNQGGTLFFAKAINHFANGFVGVADVNYTSSFDFRAIFGNTFEDAFNPESKIVLHLTRQTPTFGFRTLYENRTTRVNIPQGARGSTLVEFSIRKSPALNFDWLPTYLGRFAGLTWYAGGEASLAGLRRTETRTDTNQRTFTTPEFVQRLDAAPRLTALLPDLGGWSITPTLGVRATYYGATFDPETTFTPRPPLAFGLPSPPSVVPPGTRLGTSGESLFRRFVDFALEVRPPALGRTFYARDGRARFRHVIESAVIYRRVAGIEDFPRILRFDALDVFANTNELEYSVVNRLLAPVRDETGQTRQAREVLSLTISQKYFFDPTFGGALVPGQRNQIAPLLTFSGFAYGGVGRRFSPVNVKLRVMPQSTFAADLRLDFDPVLGGVRSFGFTGGLYRRRFQLSQTWYYSQPRRLADGQPEPGTFTGSQSFTNLALGDPTRGLFGSAAVAYDFSRSPSPTTGRLQQKGLIFTSFSLGYAFRCAAVQVNYASVNLGVASAGRLTFTFALRGLGTFGTQPDQNAGSRIRNL</sequence>
<evidence type="ECO:0000256" key="1">
    <source>
        <dbReference type="SAM" id="MobiDB-lite"/>
    </source>
</evidence>
<feature type="signal peptide" evidence="2">
    <location>
        <begin position="1"/>
        <end position="23"/>
    </location>
</feature>
<dbReference type="PANTHER" id="PTHR30189:SF1">
    <property type="entry name" value="LPS-ASSEMBLY PROTEIN LPTD"/>
    <property type="match status" value="1"/>
</dbReference>
<evidence type="ECO:0000256" key="2">
    <source>
        <dbReference type="SAM" id="SignalP"/>
    </source>
</evidence>
<feature type="chain" id="PRO_5047349118" evidence="2">
    <location>
        <begin position="24"/>
        <end position="858"/>
    </location>
</feature>
<feature type="region of interest" description="Disordered" evidence="1">
    <location>
        <begin position="51"/>
        <end position="84"/>
    </location>
</feature>
<feature type="compositionally biased region" description="Pro residues" evidence="1">
    <location>
        <begin position="59"/>
        <end position="70"/>
    </location>
</feature>
<name>A0ABX8B1P3_9BACT</name>
<dbReference type="Proteomes" id="UP000677668">
    <property type="component" value="Chromosome 1"/>
</dbReference>
<dbReference type="RefSeq" id="WP_211421870.1">
    <property type="nucleotide sequence ID" value="NZ_CP072642.1"/>
</dbReference>
<feature type="domain" description="LPS-assembly protein LptD central" evidence="4">
    <location>
        <begin position="231"/>
        <end position="304"/>
    </location>
</feature>
<evidence type="ECO:0000313" key="5">
    <source>
        <dbReference type="EMBL" id="QUV93491.1"/>
    </source>
</evidence>
<accession>A0ABX8B1P3</accession>
<dbReference type="InterPro" id="IPR045659">
    <property type="entry name" value="LptD_2"/>
</dbReference>
<reference evidence="5 6" key="1">
    <citation type="submission" date="2021-03" db="EMBL/GenBank/DDBJ databases">
        <title>Genomic and phenotypic characterization of Chloracidobacterium isolates provides evidence for multiple species.</title>
        <authorList>
            <person name="Saini M.K."/>
            <person name="Costas A.M.G."/>
            <person name="Tank M."/>
            <person name="Bryant D.A."/>
        </authorList>
    </citation>
    <scope>NUCLEOTIDE SEQUENCE [LARGE SCALE GENOMIC DNA]</scope>
    <source>
        <strain evidence="5 6">N</strain>
    </source>
</reference>
<dbReference type="InterPro" id="IPR007543">
    <property type="entry name" value="LptD_C"/>
</dbReference>
<evidence type="ECO:0000313" key="6">
    <source>
        <dbReference type="Proteomes" id="UP000677668"/>
    </source>
</evidence>
<dbReference type="PANTHER" id="PTHR30189">
    <property type="entry name" value="LPS-ASSEMBLY PROTEIN"/>
    <property type="match status" value="1"/>
</dbReference>
<organism evidence="5 6">
    <name type="scientific">Chloracidobacterium sp. N</name>
    <dbReference type="NCBI Taxonomy" id="2821540"/>
    <lineage>
        <taxon>Bacteria</taxon>
        <taxon>Pseudomonadati</taxon>
        <taxon>Acidobacteriota</taxon>
        <taxon>Terriglobia</taxon>
        <taxon>Terriglobales</taxon>
        <taxon>Acidobacteriaceae</taxon>
        <taxon>Chloracidobacterium</taxon>
        <taxon>Chloracidobacterium aggregatum</taxon>
    </lineage>
</organism>
<dbReference type="InterPro" id="IPR050218">
    <property type="entry name" value="LptD"/>
</dbReference>
<gene>
    <name evidence="5" type="ORF">J8C05_08940</name>
</gene>
<protein>
    <submittedName>
        <fullName evidence="5">LPS-assembly protein LptD</fullName>
    </submittedName>
</protein>
<feature type="domain" description="LptD C-terminal" evidence="3">
    <location>
        <begin position="456"/>
        <end position="717"/>
    </location>
</feature>
<keyword evidence="2" id="KW-0732">Signal</keyword>
<evidence type="ECO:0000259" key="3">
    <source>
        <dbReference type="Pfam" id="PF04453"/>
    </source>
</evidence>
<proteinExistence type="predicted"/>